<evidence type="ECO:0000313" key="2">
    <source>
        <dbReference type="EMBL" id="CAL16774.1"/>
    </source>
</evidence>
<organism evidence="2 3">
    <name type="scientific">Alcanivorax borkumensis (strain ATCC 700651 / DSM 11573 / NCIMB 13689 / SK2)</name>
    <dbReference type="NCBI Taxonomy" id="393595"/>
    <lineage>
        <taxon>Bacteria</taxon>
        <taxon>Pseudomonadati</taxon>
        <taxon>Pseudomonadota</taxon>
        <taxon>Gammaproteobacteria</taxon>
        <taxon>Oceanospirillales</taxon>
        <taxon>Alcanivoracaceae</taxon>
        <taxon>Alcanivorax</taxon>
    </lineage>
</organism>
<evidence type="ECO:0000313" key="3">
    <source>
        <dbReference type="Proteomes" id="UP000008871"/>
    </source>
</evidence>
<dbReference type="eggNOG" id="COG3137">
    <property type="taxonomic scope" value="Bacteria"/>
</dbReference>
<dbReference type="AlphaFoldDB" id="Q0VPX4"/>
<dbReference type="KEGG" id="abo:ABO_1326"/>
<dbReference type="HOGENOM" id="CLU_058997_5_0_6"/>
<dbReference type="Proteomes" id="UP000008871">
    <property type="component" value="Chromosome"/>
</dbReference>
<dbReference type="InterPro" id="IPR007433">
    <property type="entry name" value="DUF481"/>
</dbReference>
<keyword evidence="1" id="KW-0732">Signal</keyword>
<gene>
    <name evidence="2" type="ordered locus">ABO_1326</name>
</gene>
<dbReference type="STRING" id="393595.ABO_1326"/>
<dbReference type="RefSeq" id="WP_011588608.1">
    <property type="nucleotide sequence ID" value="NC_008260.1"/>
</dbReference>
<name>Q0VPX4_ALCBS</name>
<proteinExistence type="predicted"/>
<accession>Q0VPX4</accession>
<feature type="signal peptide" evidence="1">
    <location>
        <begin position="1"/>
        <end position="22"/>
    </location>
</feature>
<protein>
    <submittedName>
        <fullName evidence="2">Salt-induced outer membrane protein, putative</fullName>
    </submittedName>
</protein>
<dbReference type="EMBL" id="AM286690">
    <property type="protein sequence ID" value="CAL16774.1"/>
    <property type="molecule type" value="Genomic_DNA"/>
</dbReference>
<dbReference type="Pfam" id="PF04338">
    <property type="entry name" value="DUF481"/>
    <property type="match status" value="1"/>
</dbReference>
<evidence type="ECO:0000256" key="1">
    <source>
        <dbReference type="SAM" id="SignalP"/>
    </source>
</evidence>
<keyword evidence="3" id="KW-1185">Reference proteome</keyword>
<sequence length="261" mass="28890">MRSKTIAAMLLTAGLPAVSVAAQDAAADKGSEVSKWSGDIGVGLLFKRGNTNSDSTNANVNMARDSEKWRHTFKADANNEKEEDPDTEEYNRTDENYFASYKLDRKLGEDAKNYLFNVLTYQKDNFSGYHYEASYAIGVGRRWVDSDRQTLDAEIGPGYRIKCLEPQDSYMSCHDSEENAIARVGIKYELKVSDNTTFKEDLSTEVGGDGADTRAETSLTTAINSRFALRLRHLLESDSSAPAGTNETDHTFSVGVVYSLL</sequence>
<feature type="chain" id="PRO_5004178939" evidence="1">
    <location>
        <begin position="23"/>
        <end position="261"/>
    </location>
</feature>
<reference evidence="2 3" key="1">
    <citation type="journal article" date="2006" name="Nat. Biotechnol.">
        <title>Genome sequence of the ubiquitous hydrocarbon-degrading marine bacterium Alcanivorax borkumensis.</title>
        <authorList>
            <person name="Schneiker S."/>
            <person name="Martins dos Santos V.A.P."/>
            <person name="Bartels D."/>
            <person name="Bekel T."/>
            <person name="Brecht M."/>
            <person name="Buhrmester J."/>
            <person name="Chernikova T.N."/>
            <person name="Denaro R."/>
            <person name="Ferrer M."/>
            <person name="Gertler C."/>
            <person name="Goesmann A."/>
            <person name="Golyshina O.V."/>
            <person name="Kaminski F."/>
            <person name="Khachane A.N."/>
            <person name="Lang S."/>
            <person name="Linke B."/>
            <person name="McHardy A.C."/>
            <person name="Meyer F."/>
            <person name="Nechitaylo T."/>
            <person name="Puehler A."/>
            <person name="Regenhardt D."/>
            <person name="Rupp O."/>
            <person name="Sabirova J.S."/>
            <person name="Selbitschka W."/>
            <person name="Yakimov M.M."/>
            <person name="Timmis K.N."/>
            <person name="Vorhoelter F.-J."/>
            <person name="Weidner S."/>
            <person name="Kaiser O."/>
            <person name="Golyshin P.N."/>
        </authorList>
    </citation>
    <scope>NUCLEOTIDE SEQUENCE [LARGE SCALE GENOMIC DNA]</scope>
    <source>
        <strain evidence="3">ATCC 700651 / DSM 11573 / NCIMB 13689 / SK2</strain>
    </source>
</reference>